<gene>
    <name evidence="1" type="ORF">Goklo_004242</name>
</gene>
<proteinExistence type="predicted"/>
<dbReference type="Proteomes" id="UP000593573">
    <property type="component" value="Unassembled WGS sequence"/>
</dbReference>
<sequence length="36" mass="4368">MGQLLRGQQSFPTKRTFARHFWGRWNYGPSYVRLPK</sequence>
<accession>A0A7J8VN06</accession>
<organism evidence="1 2">
    <name type="scientific">Gossypium klotzschianum</name>
    <dbReference type="NCBI Taxonomy" id="34286"/>
    <lineage>
        <taxon>Eukaryota</taxon>
        <taxon>Viridiplantae</taxon>
        <taxon>Streptophyta</taxon>
        <taxon>Embryophyta</taxon>
        <taxon>Tracheophyta</taxon>
        <taxon>Spermatophyta</taxon>
        <taxon>Magnoliopsida</taxon>
        <taxon>eudicotyledons</taxon>
        <taxon>Gunneridae</taxon>
        <taxon>Pentapetalae</taxon>
        <taxon>rosids</taxon>
        <taxon>malvids</taxon>
        <taxon>Malvales</taxon>
        <taxon>Malvaceae</taxon>
        <taxon>Malvoideae</taxon>
        <taxon>Gossypium</taxon>
    </lineage>
</organism>
<comment type="caution">
    <text evidence="1">The sequence shown here is derived from an EMBL/GenBank/DDBJ whole genome shotgun (WGS) entry which is preliminary data.</text>
</comment>
<dbReference type="EMBL" id="JABFAB010000011">
    <property type="protein sequence ID" value="MBA0664197.1"/>
    <property type="molecule type" value="Genomic_DNA"/>
</dbReference>
<evidence type="ECO:0000313" key="1">
    <source>
        <dbReference type="EMBL" id="MBA0664197.1"/>
    </source>
</evidence>
<evidence type="ECO:0000313" key="2">
    <source>
        <dbReference type="Proteomes" id="UP000593573"/>
    </source>
</evidence>
<keyword evidence="2" id="KW-1185">Reference proteome</keyword>
<dbReference type="AlphaFoldDB" id="A0A7J8VN06"/>
<reference evidence="1 2" key="1">
    <citation type="journal article" date="2019" name="Genome Biol. Evol.">
        <title>Insights into the evolution of the New World diploid cottons (Gossypium, subgenus Houzingenia) based on genome sequencing.</title>
        <authorList>
            <person name="Grover C.E."/>
            <person name="Arick M.A. 2nd"/>
            <person name="Thrash A."/>
            <person name="Conover J.L."/>
            <person name="Sanders W.S."/>
            <person name="Peterson D.G."/>
            <person name="Frelichowski J.E."/>
            <person name="Scheffler J.A."/>
            <person name="Scheffler B.E."/>
            <person name="Wendel J.F."/>
        </authorList>
    </citation>
    <scope>NUCLEOTIDE SEQUENCE [LARGE SCALE GENOMIC DNA]</scope>
    <source>
        <strain evidence="1">57</strain>
        <tissue evidence="1">Leaf</tissue>
    </source>
</reference>
<protein>
    <submittedName>
        <fullName evidence="1">Uncharacterized protein</fullName>
    </submittedName>
</protein>
<name>A0A7J8VN06_9ROSI</name>